<feature type="compositionally biased region" description="Polar residues" evidence="1">
    <location>
        <begin position="200"/>
        <end position="220"/>
    </location>
</feature>
<feature type="compositionally biased region" description="Basic and acidic residues" evidence="1">
    <location>
        <begin position="63"/>
        <end position="76"/>
    </location>
</feature>
<reference evidence="3" key="1">
    <citation type="submission" date="2019-06" db="EMBL/GenBank/DDBJ databases">
        <authorList>
            <person name="Broberg M."/>
        </authorList>
    </citation>
    <scope>NUCLEOTIDE SEQUENCE [LARGE SCALE GENOMIC DNA]</scope>
</reference>
<feature type="region of interest" description="Disordered" evidence="1">
    <location>
        <begin position="166"/>
        <end position="310"/>
    </location>
</feature>
<feature type="region of interest" description="Disordered" evidence="1">
    <location>
        <begin position="50"/>
        <end position="78"/>
    </location>
</feature>
<dbReference type="EMBL" id="CABFOC020000002">
    <property type="protein sequence ID" value="CAH0036832.1"/>
    <property type="molecule type" value="Genomic_DNA"/>
</dbReference>
<accession>A0A9N9VY76</accession>
<feature type="compositionally biased region" description="Acidic residues" evidence="1">
    <location>
        <begin position="300"/>
        <end position="310"/>
    </location>
</feature>
<gene>
    <name evidence="2" type="ORF">CSOL1703_00002765</name>
</gene>
<evidence type="ECO:0000313" key="3">
    <source>
        <dbReference type="Proteomes" id="UP000775872"/>
    </source>
</evidence>
<evidence type="ECO:0000256" key="1">
    <source>
        <dbReference type="SAM" id="MobiDB-lite"/>
    </source>
</evidence>
<dbReference type="Proteomes" id="UP000775872">
    <property type="component" value="Unassembled WGS sequence"/>
</dbReference>
<sequence>MVIIPARTRCLPHHPHHHHRRALARHIGAMEDVGLTVAGLTVASLDRGAEANRHTARSPGGVDQDRQSPEGQETRSRGIHLARQVPRIHIYEQQSDDGTSTLTSINSNTGGGPHTNIVSVEQDPTTGQPVVDLVFNDPKLRDINAIASHLQSLSDQGAVRITMHALHRRKNKNDPKRLIPPWISEPMGGQDSIVPPPPQNEGNSGTEVDTRRSTNATQAPGNIPQAPGNIPQIPGDTSPVMANPPAPHYGVLDDITRDSARMSDSVTTDSNMPQEQPGDGNPDPLSDLPRVPPEPKDYVDYSDDETNDPN</sequence>
<name>A0A9N9VY76_9HYPO</name>
<feature type="non-terminal residue" evidence="2">
    <location>
        <position position="1"/>
    </location>
</feature>
<comment type="caution">
    <text evidence="2">The sequence shown here is derived from an EMBL/GenBank/DDBJ whole genome shotgun (WGS) entry which is preliminary data.</text>
</comment>
<proteinExistence type="predicted"/>
<keyword evidence="3" id="KW-1185">Reference proteome</keyword>
<protein>
    <submittedName>
        <fullName evidence="2">Uncharacterized protein</fullName>
    </submittedName>
</protein>
<organism evidence="2 3">
    <name type="scientific">Clonostachys solani</name>
    <dbReference type="NCBI Taxonomy" id="160281"/>
    <lineage>
        <taxon>Eukaryota</taxon>
        <taxon>Fungi</taxon>
        <taxon>Dikarya</taxon>
        <taxon>Ascomycota</taxon>
        <taxon>Pezizomycotina</taxon>
        <taxon>Sordariomycetes</taxon>
        <taxon>Hypocreomycetidae</taxon>
        <taxon>Hypocreales</taxon>
        <taxon>Bionectriaceae</taxon>
        <taxon>Clonostachys</taxon>
    </lineage>
</organism>
<reference evidence="2 3" key="2">
    <citation type="submission" date="2021-10" db="EMBL/GenBank/DDBJ databases">
        <authorList>
            <person name="Piombo E."/>
        </authorList>
    </citation>
    <scope>NUCLEOTIDE SEQUENCE [LARGE SCALE GENOMIC DNA]</scope>
</reference>
<feature type="compositionally biased region" description="Polar residues" evidence="1">
    <location>
        <begin position="262"/>
        <end position="274"/>
    </location>
</feature>
<dbReference type="AlphaFoldDB" id="A0A9N9VY76"/>
<dbReference type="OrthoDB" id="5150757at2759"/>
<evidence type="ECO:0000313" key="2">
    <source>
        <dbReference type="EMBL" id="CAH0036832.1"/>
    </source>
</evidence>